<keyword evidence="1" id="KW-1133">Transmembrane helix</keyword>
<proteinExistence type="predicted"/>
<protein>
    <submittedName>
        <fullName evidence="2">7261_t:CDS:1</fullName>
    </submittedName>
</protein>
<organism evidence="2 3">
    <name type="scientific">Ambispora gerdemannii</name>
    <dbReference type="NCBI Taxonomy" id="144530"/>
    <lineage>
        <taxon>Eukaryota</taxon>
        <taxon>Fungi</taxon>
        <taxon>Fungi incertae sedis</taxon>
        <taxon>Mucoromycota</taxon>
        <taxon>Glomeromycotina</taxon>
        <taxon>Glomeromycetes</taxon>
        <taxon>Archaeosporales</taxon>
        <taxon>Ambisporaceae</taxon>
        <taxon>Ambispora</taxon>
    </lineage>
</organism>
<comment type="caution">
    <text evidence="2">The sequence shown here is derived from an EMBL/GenBank/DDBJ whole genome shotgun (WGS) entry which is preliminary data.</text>
</comment>
<dbReference type="EMBL" id="CAJVPL010003676">
    <property type="protein sequence ID" value="CAG8636615.1"/>
    <property type="molecule type" value="Genomic_DNA"/>
</dbReference>
<keyword evidence="1" id="KW-0472">Membrane</keyword>
<gene>
    <name evidence="2" type="ORF">AGERDE_LOCUS10775</name>
</gene>
<accession>A0A9N9DCT6</accession>
<evidence type="ECO:0000256" key="1">
    <source>
        <dbReference type="SAM" id="Phobius"/>
    </source>
</evidence>
<evidence type="ECO:0000313" key="3">
    <source>
        <dbReference type="Proteomes" id="UP000789831"/>
    </source>
</evidence>
<dbReference type="AlphaFoldDB" id="A0A9N9DCT6"/>
<dbReference type="Proteomes" id="UP000789831">
    <property type="component" value="Unassembled WGS sequence"/>
</dbReference>
<name>A0A9N9DCT6_9GLOM</name>
<keyword evidence="3" id="KW-1185">Reference proteome</keyword>
<keyword evidence="1" id="KW-0812">Transmembrane</keyword>
<feature type="transmembrane region" description="Helical" evidence="1">
    <location>
        <begin position="33"/>
        <end position="59"/>
    </location>
</feature>
<sequence length="193" mass="21411">MHSNPNVTNEDYSGHFSVRIGTFLQSIREQQRSVSYCFGALGVAGGAFFGVICGIYAVLFGEARLRPWGLLHKAAKDSILHNLHALDPTNVPFISPLIVDGPNQRPVEERTRRLEERIEELEGILTDYFIDGSFITNLRKRRAATMSFTPSATLETTNIMTVAVNDGDDKPTKDLSSKVAGEDEIRMKIGKVE</sequence>
<reference evidence="2" key="1">
    <citation type="submission" date="2021-06" db="EMBL/GenBank/DDBJ databases">
        <authorList>
            <person name="Kallberg Y."/>
            <person name="Tangrot J."/>
            <person name="Rosling A."/>
        </authorList>
    </citation>
    <scope>NUCLEOTIDE SEQUENCE</scope>
    <source>
        <strain evidence="2">MT106</strain>
    </source>
</reference>
<evidence type="ECO:0000313" key="2">
    <source>
        <dbReference type="EMBL" id="CAG8636615.1"/>
    </source>
</evidence>